<dbReference type="InterPro" id="IPR012336">
    <property type="entry name" value="Thioredoxin-like_fold"/>
</dbReference>
<dbReference type="SFLD" id="SFLDS00019">
    <property type="entry name" value="Glutathione_Transferase_(cytos"/>
    <property type="match status" value="1"/>
</dbReference>
<dbReference type="CDD" id="cd03193">
    <property type="entry name" value="GST_C_Metaxin"/>
    <property type="match status" value="1"/>
</dbReference>
<evidence type="ECO:0000259" key="1">
    <source>
        <dbReference type="Pfam" id="PF17171"/>
    </source>
</evidence>
<organism evidence="3 4">
    <name type="scientific">Massilia aerilata</name>
    <dbReference type="NCBI Taxonomy" id="453817"/>
    <lineage>
        <taxon>Bacteria</taxon>
        <taxon>Pseudomonadati</taxon>
        <taxon>Pseudomonadota</taxon>
        <taxon>Betaproteobacteria</taxon>
        <taxon>Burkholderiales</taxon>
        <taxon>Oxalobacteraceae</taxon>
        <taxon>Telluria group</taxon>
        <taxon>Massilia</taxon>
    </lineage>
</organism>
<dbReference type="InterPro" id="IPR036282">
    <property type="entry name" value="Glutathione-S-Trfase_C_sf"/>
</dbReference>
<feature type="domain" description="Thioredoxin-like fold" evidence="2">
    <location>
        <begin position="2"/>
        <end position="71"/>
    </location>
</feature>
<sequence>MPKAKLPTALVDGRLIADSSFIIGHLQRHDPRALRDEHLSPVQLAQAEAIKALAESQLYFVGVYLRWSVDESFARYRPLLLDYAQRSVPVWQRPLVPVLSPVLSPRIRRYMKRQVWQQGIGRHSADEVLAIGQSGLRAIVTLLGSQDYLFGDAPSSIDACVFGQLHTLLKHPFPGPLQDFALAQPALTAYHDRIWERYWRSTPLRAG</sequence>
<dbReference type="PANTHER" id="PTHR12289:SF41">
    <property type="entry name" value="FAILED AXON CONNECTIONS-RELATED"/>
    <property type="match status" value="1"/>
</dbReference>
<gene>
    <name evidence="3" type="ORF">ACFPO9_08775</name>
</gene>
<dbReference type="InterPro" id="IPR040079">
    <property type="entry name" value="Glutathione_S-Trfase"/>
</dbReference>
<evidence type="ECO:0000313" key="4">
    <source>
        <dbReference type="Proteomes" id="UP001596086"/>
    </source>
</evidence>
<dbReference type="SFLD" id="SFLDG01200">
    <property type="entry name" value="SUF1.1"/>
    <property type="match status" value="1"/>
</dbReference>
<evidence type="ECO:0000313" key="3">
    <source>
        <dbReference type="EMBL" id="MFC5548603.1"/>
    </source>
</evidence>
<reference evidence="4" key="1">
    <citation type="journal article" date="2019" name="Int. J. Syst. Evol. Microbiol.">
        <title>The Global Catalogue of Microorganisms (GCM) 10K type strain sequencing project: providing services to taxonomists for standard genome sequencing and annotation.</title>
        <authorList>
            <consortium name="The Broad Institute Genomics Platform"/>
            <consortium name="The Broad Institute Genome Sequencing Center for Infectious Disease"/>
            <person name="Wu L."/>
            <person name="Ma J."/>
        </authorList>
    </citation>
    <scope>NUCLEOTIDE SEQUENCE [LARGE SCALE GENOMIC DNA]</scope>
    <source>
        <strain evidence="4">CGMCC 4.5798</strain>
    </source>
</reference>
<protein>
    <submittedName>
        <fullName evidence="3">Glutathione S-transferase family protein</fullName>
    </submittedName>
</protein>
<accession>A0ABW0RZA4</accession>
<dbReference type="InterPro" id="IPR033468">
    <property type="entry name" value="Metaxin_GST"/>
</dbReference>
<dbReference type="InterPro" id="IPR050931">
    <property type="entry name" value="Mito_Protein_Transport_Metaxin"/>
</dbReference>
<dbReference type="Pfam" id="PF17172">
    <property type="entry name" value="GST_N_4"/>
    <property type="match status" value="1"/>
</dbReference>
<proteinExistence type="predicted"/>
<comment type="caution">
    <text evidence="3">The sequence shown here is derived from an EMBL/GenBank/DDBJ whole genome shotgun (WGS) entry which is preliminary data.</text>
</comment>
<keyword evidence="4" id="KW-1185">Reference proteome</keyword>
<dbReference type="PANTHER" id="PTHR12289">
    <property type="entry name" value="METAXIN RELATED"/>
    <property type="match status" value="1"/>
</dbReference>
<evidence type="ECO:0000259" key="2">
    <source>
        <dbReference type="Pfam" id="PF17172"/>
    </source>
</evidence>
<dbReference type="SUPFAM" id="SSF47616">
    <property type="entry name" value="GST C-terminal domain-like"/>
    <property type="match status" value="1"/>
</dbReference>
<dbReference type="RefSeq" id="WP_379769572.1">
    <property type="nucleotide sequence ID" value="NZ_JBHSMZ010000005.1"/>
</dbReference>
<name>A0ABW0RZA4_9BURK</name>
<feature type="domain" description="Metaxin glutathione S-transferase" evidence="1">
    <location>
        <begin position="135"/>
        <end position="194"/>
    </location>
</feature>
<dbReference type="EMBL" id="JBHSMZ010000005">
    <property type="protein sequence ID" value="MFC5548603.1"/>
    <property type="molecule type" value="Genomic_DNA"/>
</dbReference>
<dbReference type="InterPro" id="IPR026928">
    <property type="entry name" value="FAX/IsoI-like"/>
</dbReference>
<dbReference type="Proteomes" id="UP001596086">
    <property type="component" value="Unassembled WGS sequence"/>
</dbReference>
<dbReference type="Pfam" id="PF17171">
    <property type="entry name" value="GST_C_6"/>
    <property type="match status" value="1"/>
</dbReference>
<dbReference type="SFLD" id="SFLDG01180">
    <property type="entry name" value="SUF1"/>
    <property type="match status" value="1"/>
</dbReference>